<dbReference type="EMBL" id="JAAXOX010000002">
    <property type="protein sequence ID" value="NKY22258.1"/>
    <property type="molecule type" value="Genomic_DNA"/>
</dbReference>
<dbReference type="RefSeq" id="WP_168629358.1">
    <property type="nucleotide sequence ID" value="NZ_BONL01000027.1"/>
</dbReference>
<dbReference type="Proteomes" id="UP000581206">
    <property type="component" value="Unassembled WGS sequence"/>
</dbReference>
<dbReference type="InterPro" id="IPR000182">
    <property type="entry name" value="GNAT_dom"/>
</dbReference>
<dbReference type="GO" id="GO:0016747">
    <property type="term" value="F:acyltransferase activity, transferring groups other than amino-acyl groups"/>
    <property type="evidence" value="ECO:0007669"/>
    <property type="project" value="InterPro"/>
</dbReference>
<protein>
    <submittedName>
        <fullName evidence="2">GNAT family N-acetyltransferase</fullName>
    </submittedName>
</protein>
<dbReference type="AlphaFoldDB" id="A0A7X6KUI2"/>
<keyword evidence="3" id="KW-1185">Reference proteome</keyword>
<dbReference type="Gene3D" id="3.40.630.30">
    <property type="match status" value="1"/>
</dbReference>
<dbReference type="CDD" id="cd04301">
    <property type="entry name" value="NAT_SF"/>
    <property type="match status" value="1"/>
</dbReference>
<evidence type="ECO:0000259" key="1">
    <source>
        <dbReference type="PROSITE" id="PS51186"/>
    </source>
</evidence>
<dbReference type="InterPro" id="IPR016181">
    <property type="entry name" value="Acyl_CoA_acyltransferase"/>
</dbReference>
<dbReference type="PROSITE" id="PS51186">
    <property type="entry name" value="GNAT"/>
    <property type="match status" value="1"/>
</dbReference>
<comment type="caution">
    <text evidence="2">The sequence shown here is derived from an EMBL/GenBank/DDBJ whole genome shotgun (WGS) entry which is preliminary data.</text>
</comment>
<evidence type="ECO:0000313" key="3">
    <source>
        <dbReference type="Proteomes" id="UP000581206"/>
    </source>
</evidence>
<feature type="domain" description="N-acetyltransferase" evidence="1">
    <location>
        <begin position="165"/>
        <end position="307"/>
    </location>
</feature>
<name>A0A7X6KUI2_9CELL</name>
<proteinExistence type="predicted"/>
<dbReference type="Pfam" id="PF00583">
    <property type="entry name" value="Acetyltransf_1"/>
    <property type="match status" value="1"/>
</dbReference>
<evidence type="ECO:0000313" key="2">
    <source>
        <dbReference type="EMBL" id="NKY22258.1"/>
    </source>
</evidence>
<organism evidence="2 3">
    <name type="scientific">Cellulomonas denverensis</name>
    <dbReference type="NCBI Taxonomy" id="264297"/>
    <lineage>
        <taxon>Bacteria</taxon>
        <taxon>Bacillati</taxon>
        <taxon>Actinomycetota</taxon>
        <taxon>Actinomycetes</taxon>
        <taxon>Micrococcales</taxon>
        <taxon>Cellulomonadaceae</taxon>
        <taxon>Cellulomonas</taxon>
    </lineage>
</organism>
<accession>A0A7X6KUI2</accession>
<keyword evidence="2" id="KW-0808">Transferase</keyword>
<reference evidence="2 3" key="1">
    <citation type="submission" date="2020-04" db="EMBL/GenBank/DDBJ databases">
        <title>MicrobeNet Type strains.</title>
        <authorList>
            <person name="Nicholson A.C."/>
        </authorList>
    </citation>
    <scope>NUCLEOTIDE SEQUENCE [LARGE SCALE GENOMIC DNA]</scope>
    <source>
        <strain evidence="2 3">ATCC BAA-788</strain>
    </source>
</reference>
<sequence>MTTMRPYGPETGFGDDFHRVRDLLLRINQGTVRLPGFLWARWEWMISQRNAAFSMLRDPAAQSRIGLWERGGRVVAVATFEDAPGHAYLLCDPGHQDLAPELVRHAIEHLGHDGRVSVIVPDADRAWQRVVAANGFRAGQDGEATAVLDLDTGLDADLPPGYRLVDLRSDPGLTQFHRVLALGFGGPEEAQTADTPSAHQLDLRRQSVSGPHLDPALHVAVADPDGRWAAYCGTWYAPGTHYALVEPVCTVPGERRRGLGRAAVLGALRRCRERGAREAYVGSGLAFYRSFGFAPVPAATWWTLDLR</sequence>
<gene>
    <name evidence="2" type="ORF">HGA03_06215</name>
</gene>
<dbReference type="SUPFAM" id="SSF55729">
    <property type="entry name" value="Acyl-CoA N-acyltransferases (Nat)"/>
    <property type="match status" value="1"/>
</dbReference>